<dbReference type="SUPFAM" id="SSF52833">
    <property type="entry name" value="Thioredoxin-like"/>
    <property type="match status" value="1"/>
</dbReference>
<sequence>MAEKPKLYYFNGRGRMEQIRWLLAAAGVEFEEEFFETREQYEKLLQDGFFLFQQTPMVEMDGMKLVQTRAILRYIATKYNLYGTNLKDRALIDMYVEGTTDLSLFILSFPFLTPEDQERQLVTIKEKATKRYFPVYEKVLKDHGQDFLVGNRFSLADIHLFETILMVEEKVPAILNEFPQLQAFKTRISHIPTIKKFLEPGSQRKPIPDGKYVETVRNVLQIIFLLDSASSLTD</sequence>
<dbReference type="Gene3D" id="3.40.30.10">
    <property type="entry name" value="Glutaredoxin"/>
    <property type="match status" value="1"/>
</dbReference>
<dbReference type="FunFam" id="1.20.1050.10:FF:000005">
    <property type="entry name" value="Glutathione S-transferase A1"/>
    <property type="match status" value="1"/>
</dbReference>
<evidence type="ECO:0000256" key="1">
    <source>
        <dbReference type="ARBA" id="ARBA00011055"/>
    </source>
</evidence>
<dbReference type="PANTHER" id="PTHR11571">
    <property type="entry name" value="GLUTATHIONE S-TRANSFERASE"/>
    <property type="match status" value="1"/>
</dbReference>
<evidence type="ECO:0000313" key="6">
    <source>
        <dbReference type="Ensembl" id="ENSPTXP00000013087.1"/>
    </source>
</evidence>
<proteinExistence type="inferred from homology"/>
<dbReference type="GO" id="GO:0006749">
    <property type="term" value="P:glutathione metabolic process"/>
    <property type="evidence" value="ECO:0007669"/>
    <property type="project" value="TreeGrafter"/>
</dbReference>
<dbReference type="InterPro" id="IPR050213">
    <property type="entry name" value="GST_superfamily"/>
</dbReference>
<dbReference type="Ensembl" id="ENSPTXT00000013501.1">
    <property type="protein sequence ID" value="ENSPTXP00000013087.1"/>
    <property type="gene ID" value="ENSPTXG00000008897.1"/>
</dbReference>
<evidence type="ECO:0000259" key="4">
    <source>
        <dbReference type="PROSITE" id="PS50404"/>
    </source>
</evidence>
<dbReference type="InterPro" id="IPR010987">
    <property type="entry name" value="Glutathione-S-Trfase_C-like"/>
</dbReference>
<dbReference type="PROSITE" id="PS50404">
    <property type="entry name" value="GST_NTER"/>
    <property type="match status" value="1"/>
</dbReference>
<dbReference type="PANTHER" id="PTHR11571:SF101">
    <property type="entry name" value="GLUTATHIONE S-TRANSFERASE A4"/>
    <property type="match status" value="1"/>
</dbReference>
<dbReference type="InterPro" id="IPR036282">
    <property type="entry name" value="Glutathione-S-Trfase_C_sf"/>
</dbReference>
<dbReference type="GO" id="GO:0004364">
    <property type="term" value="F:glutathione transferase activity"/>
    <property type="evidence" value="ECO:0007669"/>
    <property type="project" value="UniProtKB-EC"/>
</dbReference>
<dbReference type="SFLD" id="SFLDS00019">
    <property type="entry name" value="Glutathione_Transferase_(cytos"/>
    <property type="match status" value="1"/>
</dbReference>
<keyword evidence="2 3" id="KW-0808">Transferase</keyword>
<dbReference type="SFLD" id="SFLDG00363">
    <property type="entry name" value="AMPS_(cytGST):_Alpha-__Mu-__Pi"/>
    <property type="match status" value="1"/>
</dbReference>
<dbReference type="InterPro" id="IPR004045">
    <property type="entry name" value="Glutathione_S-Trfase_N"/>
</dbReference>
<feature type="domain" description="GST C-terminal" evidence="5">
    <location>
        <begin position="85"/>
        <end position="207"/>
    </location>
</feature>
<dbReference type="SUPFAM" id="SSF47616">
    <property type="entry name" value="GST C-terminal domain-like"/>
    <property type="match status" value="1"/>
</dbReference>
<accession>A0A670YMZ3</accession>
<dbReference type="InterPro" id="IPR004046">
    <property type="entry name" value="GST_C"/>
</dbReference>
<evidence type="ECO:0000313" key="7">
    <source>
        <dbReference type="Proteomes" id="UP000472273"/>
    </source>
</evidence>
<organism evidence="6 7">
    <name type="scientific">Pseudonaja textilis</name>
    <name type="common">Eastern brown snake</name>
    <dbReference type="NCBI Taxonomy" id="8673"/>
    <lineage>
        <taxon>Eukaryota</taxon>
        <taxon>Metazoa</taxon>
        <taxon>Chordata</taxon>
        <taxon>Craniata</taxon>
        <taxon>Vertebrata</taxon>
        <taxon>Euteleostomi</taxon>
        <taxon>Lepidosauria</taxon>
        <taxon>Squamata</taxon>
        <taxon>Bifurcata</taxon>
        <taxon>Unidentata</taxon>
        <taxon>Episquamata</taxon>
        <taxon>Toxicofera</taxon>
        <taxon>Serpentes</taxon>
        <taxon>Colubroidea</taxon>
        <taxon>Elapidae</taxon>
        <taxon>Hydrophiinae</taxon>
        <taxon>Pseudonaja</taxon>
    </lineage>
</organism>
<dbReference type="SFLD" id="SFLDG01205">
    <property type="entry name" value="AMPS.1"/>
    <property type="match status" value="1"/>
</dbReference>
<dbReference type="InterPro" id="IPR003080">
    <property type="entry name" value="GST_alpha"/>
</dbReference>
<dbReference type="Gene3D" id="1.20.1050.10">
    <property type="match status" value="1"/>
</dbReference>
<protein>
    <recommendedName>
        <fullName evidence="3">Glutathione S-transferase</fullName>
        <ecNumber evidence="3">2.5.1.18</ecNumber>
    </recommendedName>
</protein>
<evidence type="ECO:0000259" key="5">
    <source>
        <dbReference type="PROSITE" id="PS50405"/>
    </source>
</evidence>
<dbReference type="GeneTree" id="ENSGT00940000161750"/>
<dbReference type="Pfam" id="PF02798">
    <property type="entry name" value="GST_N"/>
    <property type="match status" value="1"/>
</dbReference>
<dbReference type="CDD" id="cd03208">
    <property type="entry name" value="GST_C_Alpha"/>
    <property type="match status" value="1"/>
</dbReference>
<reference evidence="6" key="2">
    <citation type="submission" date="2025-09" db="UniProtKB">
        <authorList>
            <consortium name="Ensembl"/>
        </authorList>
    </citation>
    <scope>IDENTIFICATION</scope>
</reference>
<dbReference type="Proteomes" id="UP000472273">
    <property type="component" value="Unplaced"/>
</dbReference>
<comment type="catalytic activity">
    <reaction evidence="3">
        <text>RX + glutathione = an S-substituted glutathione + a halide anion + H(+)</text>
        <dbReference type="Rhea" id="RHEA:16437"/>
        <dbReference type="ChEBI" id="CHEBI:15378"/>
        <dbReference type="ChEBI" id="CHEBI:16042"/>
        <dbReference type="ChEBI" id="CHEBI:17792"/>
        <dbReference type="ChEBI" id="CHEBI:57925"/>
        <dbReference type="ChEBI" id="CHEBI:90779"/>
        <dbReference type="EC" id="2.5.1.18"/>
    </reaction>
</comment>
<comment type="similarity">
    <text evidence="1 3">Belongs to the GST superfamily. Alpha family.</text>
</comment>
<dbReference type="InterPro" id="IPR040079">
    <property type="entry name" value="Glutathione_S-Trfase"/>
</dbReference>
<feature type="domain" description="GST N-terminal" evidence="4">
    <location>
        <begin position="3"/>
        <end position="83"/>
    </location>
</feature>
<name>A0A670YMZ3_PSETE</name>
<gene>
    <name evidence="6" type="primary">LOC113432927</name>
</gene>
<dbReference type="GO" id="GO:0006805">
    <property type="term" value="P:xenobiotic metabolic process"/>
    <property type="evidence" value="ECO:0007669"/>
    <property type="project" value="TreeGrafter"/>
</dbReference>
<dbReference type="PRINTS" id="PR01266">
    <property type="entry name" value="GSTRNSFRASEA"/>
</dbReference>
<dbReference type="PROSITE" id="PS50405">
    <property type="entry name" value="GST_CTER"/>
    <property type="match status" value="1"/>
</dbReference>
<evidence type="ECO:0000256" key="2">
    <source>
        <dbReference type="ARBA" id="ARBA00022679"/>
    </source>
</evidence>
<dbReference type="OMA" id="FETILMA"/>
<evidence type="ECO:0000256" key="3">
    <source>
        <dbReference type="RuleBase" id="RU003494"/>
    </source>
</evidence>
<dbReference type="AlphaFoldDB" id="A0A670YMZ3"/>
<dbReference type="EC" id="2.5.1.18" evidence="3"/>
<keyword evidence="7" id="KW-1185">Reference proteome</keyword>
<dbReference type="Pfam" id="PF00043">
    <property type="entry name" value="GST_C"/>
    <property type="match status" value="1"/>
</dbReference>
<dbReference type="InterPro" id="IPR036249">
    <property type="entry name" value="Thioredoxin-like_sf"/>
</dbReference>
<reference evidence="6" key="1">
    <citation type="submission" date="2025-08" db="UniProtKB">
        <authorList>
            <consortium name="Ensembl"/>
        </authorList>
    </citation>
    <scope>IDENTIFICATION</scope>
</reference>